<feature type="region of interest" description="Disordered" evidence="3">
    <location>
        <begin position="102"/>
        <end position="132"/>
    </location>
</feature>
<dbReference type="Pfam" id="PF13202">
    <property type="entry name" value="EF-hand_5"/>
    <property type="match status" value="4"/>
</dbReference>
<organism evidence="6 7">
    <name type="scientific">Novosphingobium chloroacetimidivorans</name>
    <dbReference type="NCBI Taxonomy" id="1428314"/>
    <lineage>
        <taxon>Bacteria</taxon>
        <taxon>Pseudomonadati</taxon>
        <taxon>Pseudomonadota</taxon>
        <taxon>Alphaproteobacteria</taxon>
        <taxon>Sphingomonadales</taxon>
        <taxon>Sphingomonadaceae</taxon>
        <taxon>Novosphingobium</taxon>
    </lineage>
</organism>
<dbReference type="Gene3D" id="1.10.238.10">
    <property type="entry name" value="EF-hand"/>
    <property type="match status" value="2"/>
</dbReference>
<accession>A0A7W7K6U1</accession>
<dbReference type="PROSITE" id="PS50222">
    <property type="entry name" value="EF_HAND_2"/>
    <property type="match status" value="1"/>
</dbReference>
<keyword evidence="7" id="KW-1185">Reference proteome</keyword>
<keyword evidence="2" id="KW-0677">Repeat</keyword>
<evidence type="ECO:0000313" key="7">
    <source>
        <dbReference type="Proteomes" id="UP000555448"/>
    </source>
</evidence>
<dbReference type="PROSITE" id="PS00018">
    <property type="entry name" value="EF_HAND_1"/>
    <property type="match status" value="1"/>
</dbReference>
<protein>
    <recommendedName>
        <fullName evidence="5">EF-hand domain-containing protein</fullName>
    </recommendedName>
</protein>
<dbReference type="InterPro" id="IPR002048">
    <property type="entry name" value="EF_hand_dom"/>
</dbReference>
<evidence type="ECO:0000256" key="2">
    <source>
        <dbReference type="ARBA" id="ARBA00022737"/>
    </source>
</evidence>
<dbReference type="PANTHER" id="PTHR10827">
    <property type="entry name" value="RETICULOCALBIN"/>
    <property type="match status" value="1"/>
</dbReference>
<dbReference type="InterPro" id="IPR018247">
    <property type="entry name" value="EF_Hand_1_Ca_BS"/>
</dbReference>
<keyword evidence="4" id="KW-0732">Signal</keyword>
<evidence type="ECO:0000313" key="6">
    <source>
        <dbReference type="EMBL" id="MBB4857320.1"/>
    </source>
</evidence>
<evidence type="ECO:0000256" key="3">
    <source>
        <dbReference type="SAM" id="MobiDB-lite"/>
    </source>
</evidence>
<dbReference type="Proteomes" id="UP000555448">
    <property type="component" value="Unassembled WGS sequence"/>
</dbReference>
<sequence>MTIKTIAIGLSAAALALAGGAANAAQTQGARWGDADGNGVLTRAEAQTQAATRFAKLDQNKDGKLDKADRQLAREARKTRMFERLDANKDGQITKAEFTADRGPAKAGPRMAADGPDGAKSWGKGRGGHRWGGRGGHRGGMMMGKMADANGDGAVTQAEFAAATLKRFDTIDANKDGQVTQAERQAAREQMKAKWQQMRAQKAQG</sequence>
<dbReference type="GO" id="GO:0005509">
    <property type="term" value="F:calcium ion binding"/>
    <property type="evidence" value="ECO:0007669"/>
    <property type="project" value="InterPro"/>
</dbReference>
<evidence type="ECO:0000256" key="1">
    <source>
        <dbReference type="ARBA" id="ARBA00022723"/>
    </source>
</evidence>
<reference evidence="6 7" key="1">
    <citation type="submission" date="2020-08" db="EMBL/GenBank/DDBJ databases">
        <title>Functional genomics of gut bacteria from endangered species of beetles.</title>
        <authorList>
            <person name="Carlos-Shanley C."/>
        </authorList>
    </citation>
    <scope>NUCLEOTIDE SEQUENCE [LARGE SCALE GENOMIC DNA]</scope>
    <source>
        <strain evidence="6 7">S00245</strain>
    </source>
</reference>
<dbReference type="AlphaFoldDB" id="A0A7W7K6U1"/>
<dbReference type="EMBL" id="JACHLR010000002">
    <property type="protein sequence ID" value="MBB4857320.1"/>
    <property type="molecule type" value="Genomic_DNA"/>
</dbReference>
<feature type="chain" id="PRO_5031255704" description="EF-hand domain-containing protein" evidence="4">
    <location>
        <begin position="25"/>
        <end position="205"/>
    </location>
</feature>
<name>A0A7W7K6U1_9SPHN</name>
<dbReference type="RefSeq" id="WP_184242610.1">
    <property type="nucleotide sequence ID" value="NZ_JACHLR010000002.1"/>
</dbReference>
<keyword evidence="1" id="KW-0479">Metal-binding</keyword>
<dbReference type="SUPFAM" id="SSF47473">
    <property type="entry name" value="EF-hand"/>
    <property type="match status" value="2"/>
</dbReference>
<evidence type="ECO:0000259" key="5">
    <source>
        <dbReference type="PROSITE" id="PS50222"/>
    </source>
</evidence>
<feature type="region of interest" description="Disordered" evidence="3">
    <location>
        <begin position="176"/>
        <end position="205"/>
    </location>
</feature>
<evidence type="ECO:0000256" key="4">
    <source>
        <dbReference type="SAM" id="SignalP"/>
    </source>
</evidence>
<proteinExistence type="predicted"/>
<gene>
    <name evidence="6" type="ORF">HNO88_000627</name>
</gene>
<feature type="domain" description="EF-hand" evidence="5">
    <location>
        <begin position="73"/>
        <end position="108"/>
    </location>
</feature>
<feature type="signal peptide" evidence="4">
    <location>
        <begin position="1"/>
        <end position="24"/>
    </location>
</feature>
<dbReference type="PANTHER" id="PTHR10827:SF98">
    <property type="entry name" value="45 KDA CALCIUM-BINDING PROTEIN"/>
    <property type="match status" value="1"/>
</dbReference>
<comment type="caution">
    <text evidence="6">The sequence shown here is derived from an EMBL/GenBank/DDBJ whole genome shotgun (WGS) entry which is preliminary data.</text>
</comment>
<dbReference type="InterPro" id="IPR011992">
    <property type="entry name" value="EF-hand-dom_pair"/>
</dbReference>